<accession>A0AAJ6QRA4</accession>
<dbReference type="GO" id="GO:0016020">
    <property type="term" value="C:membrane"/>
    <property type="evidence" value="ECO:0007669"/>
    <property type="project" value="UniProtKB-SubCell"/>
</dbReference>
<dbReference type="CTD" id="37443"/>
<keyword evidence="5" id="KW-1133">Transmembrane helix</keyword>
<proteinExistence type="inferred from homology"/>
<sequence>MMIAPGPSLVLSFSAVLLLQSFPESAGGHTINCQEVLMGQFFCPEPKIDAATQQIVGCTRNNSAELICYLAKDIHCREGTGMNKTHFKRSVPCEWTNGYSFEITLILSVFLGMFGVDRLYLGYPGLALAKFCTLGGMFLWQLIDIILIAMQVVRPADDSQYVVAHFGQRLIRLVFNNETQVVAQDDW</sequence>
<evidence type="ECO:0000256" key="7">
    <source>
        <dbReference type="ARBA" id="ARBA00023180"/>
    </source>
</evidence>
<evidence type="ECO:0000256" key="6">
    <source>
        <dbReference type="ARBA" id="ARBA00023136"/>
    </source>
</evidence>
<gene>
    <name evidence="11" type="primary">LOC100900870</name>
</gene>
<protein>
    <submittedName>
        <fullName evidence="11">TM2 domain-containing protein CG10795</fullName>
    </submittedName>
</protein>
<keyword evidence="7" id="KW-0325">Glycoprotein</keyword>
<dbReference type="PANTHER" id="PTHR21016">
    <property type="entry name" value="BETA-AMYLOID BINDING PROTEIN-RELATED"/>
    <property type="match status" value="1"/>
</dbReference>
<evidence type="ECO:0000256" key="5">
    <source>
        <dbReference type="ARBA" id="ARBA00022989"/>
    </source>
</evidence>
<keyword evidence="4 8" id="KW-0732">Signal</keyword>
<keyword evidence="3" id="KW-0812">Transmembrane</keyword>
<evidence type="ECO:0000256" key="3">
    <source>
        <dbReference type="ARBA" id="ARBA00022692"/>
    </source>
</evidence>
<keyword evidence="6" id="KW-0472">Membrane</keyword>
<evidence type="ECO:0000313" key="11">
    <source>
        <dbReference type="RefSeq" id="XP_003741119.1"/>
    </source>
</evidence>
<feature type="chain" id="PRO_5042543475" evidence="8">
    <location>
        <begin position="29"/>
        <end position="187"/>
    </location>
</feature>
<comment type="subcellular location">
    <subcellularLocation>
        <location evidence="1">Membrane</location>
        <topology evidence="1">Multi-pass membrane protein</topology>
    </subcellularLocation>
</comment>
<evidence type="ECO:0000256" key="2">
    <source>
        <dbReference type="ARBA" id="ARBA00008284"/>
    </source>
</evidence>
<dbReference type="Proteomes" id="UP000694867">
    <property type="component" value="Unplaced"/>
</dbReference>
<keyword evidence="10" id="KW-1185">Reference proteome</keyword>
<name>A0AAJ6QRA4_9ACAR</name>
<evidence type="ECO:0000256" key="1">
    <source>
        <dbReference type="ARBA" id="ARBA00004141"/>
    </source>
</evidence>
<dbReference type="GeneID" id="100900870"/>
<evidence type="ECO:0000256" key="4">
    <source>
        <dbReference type="ARBA" id="ARBA00022729"/>
    </source>
</evidence>
<comment type="similarity">
    <text evidence="2">Belongs to the TM2 family.</text>
</comment>
<reference evidence="11" key="1">
    <citation type="submission" date="2025-08" db="UniProtKB">
        <authorList>
            <consortium name="RefSeq"/>
        </authorList>
    </citation>
    <scope>IDENTIFICATION</scope>
</reference>
<dbReference type="AlphaFoldDB" id="A0AAJ6QRA4"/>
<organism evidence="10 11">
    <name type="scientific">Galendromus occidentalis</name>
    <name type="common">western predatory mite</name>
    <dbReference type="NCBI Taxonomy" id="34638"/>
    <lineage>
        <taxon>Eukaryota</taxon>
        <taxon>Metazoa</taxon>
        <taxon>Ecdysozoa</taxon>
        <taxon>Arthropoda</taxon>
        <taxon>Chelicerata</taxon>
        <taxon>Arachnida</taxon>
        <taxon>Acari</taxon>
        <taxon>Parasitiformes</taxon>
        <taxon>Mesostigmata</taxon>
        <taxon>Gamasina</taxon>
        <taxon>Phytoseioidea</taxon>
        <taxon>Phytoseiidae</taxon>
        <taxon>Typhlodrominae</taxon>
        <taxon>Galendromus</taxon>
    </lineage>
</organism>
<evidence type="ECO:0000313" key="10">
    <source>
        <dbReference type="Proteomes" id="UP000694867"/>
    </source>
</evidence>
<feature type="signal peptide" evidence="8">
    <location>
        <begin position="1"/>
        <end position="28"/>
    </location>
</feature>
<dbReference type="KEGG" id="goe:100900870"/>
<feature type="domain" description="TM2" evidence="9">
    <location>
        <begin position="98"/>
        <end position="146"/>
    </location>
</feature>
<evidence type="ECO:0000259" key="9">
    <source>
        <dbReference type="Pfam" id="PF05154"/>
    </source>
</evidence>
<dbReference type="Pfam" id="PF05154">
    <property type="entry name" value="TM2"/>
    <property type="match status" value="1"/>
</dbReference>
<dbReference type="PANTHER" id="PTHR21016:SF1">
    <property type="entry name" value="TM2 DOMAIN-CONTAINING PROTEIN 1"/>
    <property type="match status" value="1"/>
</dbReference>
<dbReference type="InterPro" id="IPR007829">
    <property type="entry name" value="TM2"/>
</dbReference>
<dbReference type="RefSeq" id="XP_003741119.1">
    <property type="nucleotide sequence ID" value="XM_003741071.2"/>
</dbReference>
<dbReference type="InterPro" id="IPR050932">
    <property type="entry name" value="TM2D1-3-like"/>
</dbReference>
<evidence type="ECO:0000256" key="8">
    <source>
        <dbReference type="SAM" id="SignalP"/>
    </source>
</evidence>